<feature type="domain" description="HTH araC/xylS-type" evidence="4">
    <location>
        <begin position="198"/>
        <end position="296"/>
    </location>
</feature>
<protein>
    <submittedName>
        <fullName evidence="5">Helix-turn-helix domain-containing protein</fullName>
    </submittedName>
</protein>
<gene>
    <name evidence="5" type="ORF">FAZ15_16880</name>
</gene>
<dbReference type="GO" id="GO:0003700">
    <property type="term" value="F:DNA-binding transcription factor activity"/>
    <property type="evidence" value="ECO:0007669"/>
    <property type="project" value="InterPro"/>
</dbReference>
<evidence type="ECO:0000256" key="1">
    <source>
        <dbReference type="ARBA" id="ARBA00023015"/>
    </source>
</evidence>
<proteinExistence type="predicted"/>
<name>A0A4U0NHK1_9SPHI</name>
<dbReference type="InterPro" id="IPR009057">
    <property type="entry name" value="Homeodomain-like_sf"/>
</dbReference>
<comment type="caution">
    <text evidence="5">The sequence shown here is derived from an EMBL/GenBank/DDBJ whole genome shotgun (WGS) entry which is preliminary data.</text>
</comment>
<dbReference type="PROSITE" id="PS01124">
    <property type="entry name" value="HTH_ARAC_FAMILY_2"/>
    <property type="match status" value="1"/>
</dbReference>
<accession>A0A4U0NHK1</accession>
<evidence type="ECO:0000313" key="5">
    <source>
        <dbReference type="EMBL" id="TJZ53701.1"/>
    </source>
</evidence>
<dbReference type="Gene3D" id="1.10.10.60">
    <property type="entry name" value="Homeodomain-like"/>
    <property type="match status" value="1"/>
</dbReference>
<dbReference type="RefSeq" id="WP_136902492.1">
    <property type="nucleotide sequence ID" value="NZ_SUME01000007.1"/>
</dbReference>
<dbReference type="SUPFAM" id="SSF51215">
    <property type="entry name" value="Regulatory protein AraC"/>
    <property type="match status" value="1"/>
</dbReference>
<dbReference type="GO" id="GO:0043565">
    <property type="term" value="F:sequence-specific DNA binding"/>
    <property type="evidence" value="ECO:0007669"/>
    <property type="project" value="InterPro"/>
</dbReference>
<dbReference type="SMART" id="SM00342">
    <property type="entry name" value="HTH_ARAC"/>
    <property type="match status" value="1"/>
</dbReference>
<evidence type="ECO:0000259" key="4">
    <source>
        <dbReference type="PROSITE" id="PS01124"/>
    </source>
</evidence>
<evidence type="ECO:0000256" key="3">
    <source>
        <dbReference type="ARBA" id="ARBA00023163"/>
    </source>
</evidence>
<dbReference type="Proteomes" id="UP000306808">
    <property type="component" value="Unassembled WGS sequence"/>
</dbReference>
<sequence length="302" mass="35036">MNDIPVYKISDFNSVLFPDAKQDNMEFEIKPDFQNVTDKAFGSYFRSDFFAILLVIKGETTVNINFKEYFVGRNTLILTAPKDILQFMGTDGTAVCSVVAFSAKYLKTTEHARQRLDIPNYFSSQFSPIWPLNAQDAKLIHKLLGELYKRNGKVKEHLFGKELLTIAFDVLLYEISELGNRYSQLSNVHLSRKEKVVMEFTHLVQKEFKLEREVKYYASKLNVSPRYLTEMVKEFLGISSREVIDYYVVQEAILLMRNHKLSIAQIANELNFSDQSFFGKFFKRHTSLPPKEYRKSLLSIAP</sequence>
<dbReference type="SUPFAM" id="SSF46689">
    <property type="entry name" value="Homeodomain-like"/>
    <property type="match status" value="1"/>
</dbReference>
<reference evidence="5 6" key="1">
    <citation type="submission" date="2019-04" db="EMBL/GenBank/DDBJ databases">
        <title>Sphingobacterium olei sp. nov., isolated from oil-contaminated soil.</title>
        <authorList>
            <person name="Liu B."/>
        </authorList>
    </citation>
    <scope>NUCLEOTIDE SEQUENCE [LARGE SCALE GENOMIC DNA]</scope>
    <source>
        <strain evidence="5 6">HAL-9</strain>
    </source>
</reference>
<dbReference type="InterPro" id="IPR037923">
    <property type="entry name" value="HTH-like"/>
</dbReference>
<keyword evidence="1" id="KW-0805">Transcription regulation</keyword>
<dbReference type="Pfam" id="PF12833">
    <property type="entry name" value="HTH_18"/>
    <property type="match status" value="1"/>
</dbReference>
<dbReference type="Pfam" id="PF02311">
    <property type="entry name" value="AraC_binding"/>
    <property type="match status" value="1"/>
</dbReference>
<dbReference type="EMBL" id="SUME01000007">
    <property type="protein sequence ID" value="TJZ53701.1"/>
    <property type="molecule type" value="Genomic_DNA"/>
</dbReference>
<keyword evidence="3" id="KW-0804">Transcription</keyword>
<keyword evidence="6" id="KW-1185">Reference proteome</keyword>
<evidence type="ECO:0000256" key="2">
    <source>
        <dbReference type="ARBA" id="ARBA00023125"/>
    </source>
</evidence>
<organism evidence="5 6">
    <name type="scientific">Sphingobacterium olei</name>
    <dbReference type="NCBI Taxonomy" id="2571155"/>
    <lineage>
        <taxon>Bacteria</taxon>
        <taxon>Pseudomonadati</taxon>
        <taxon>Bacteroidota</taxon>
        <taxon>Sphingobacteriia</taxon>
        <taxon>Sphingobacteriales</taxon>
        <taxon>Sphingobacteriaceae</taxon>
        <taxon>Sphingobacterium</taxon>
    </lineage>
</organism>
<dbReference type="AlphaFoldDB" id="A0A4U0NHK1"/>
<evidence type="ECO:0000313" key="6">
    <source>
        <dbReference type="Proteomes" id="UP000306808"/>
    </source>
</evidence>
<dbReference type="PANTHER" id="PTHR43280:SF32">
    <property type="entry name" value="TRANSCRIPTIONAL REGULATORY PROTEIN"/>
    <property type="match status" value="1"/>
</dbReference>
<dbReference type="OrthoDB" id="1007667at2"/>
<dbReference type="PANTHER" id="PTHR43280">
    <property type="entry name" value="ARAC-FAMILY TRANSCRIPTIONAL REGULATOR"/>
    <property type="match status" value="1"/>
</dbReference>
<dbReference type="InterPro" id="IPR018060">
    <property type="entry name" value="HTH_AraC"/>
</dbReference>
<keyword evidence="2" id="KW-0238">DNA-binding</keyword>
<dbReference type="InterPro" id="IPR003313">
    <property type="entry name" value="AraC-bd"/>
</dbReference>